<keyword evidence="1" id="KW-0472">Membrane</keyword>
<organism evidence="2 3">
    <name type="scientific">Streptomyces thermolineatus</name>
    <dbReference type="NCBI Taxonomy" id="44033"/>
    <lineage>
        <taxon>Bacteria</taxon>
        <taxon>Bacillati</taxon>
        <taxon>Actinomycetota</taxon>
        <taxon>Actinomycetes</taxon>
        <taxon>Kitasatosporales</taxon>
        <taxon>Streptomycetaceae</taxon>
        <taxon>Streptomyces</taxon>
    </lineage>
</organism>
<evidence type="ECO:0000313" key="2">
    <source>
        <dbReference type="EMBL" id="GAA2505507.1"/>
    </source>
</evidence>
<protein>
    <recommendedName>
        <fullName evidence="4">DUF304 domain-containing protein</fullName>
    </recommendedName>
</protein>
<sequence>MSTVPKIPQMPTATDGTDVQGVLRRHYAVALKRFAKFSVVLIPMFLSSIVTKIEYLLPLSLVGGIGFVSVALLLYNRMSTVWRCSRVFRAYSLEFRAPVEKVHEQRPLTLYLRLGGEGGGARIMRAKRLSDGSGWPEGIENGIWFAGDELFGGAAVVPGSDVLLFMQPSEWKEMDAERRNAGEERTRKAGKAGLKEYVVPRI</sequence>
<evidence type="ECO:0000313" key="3">
    <source>
        <dbReference type="Proteomes" id="UP001501358"/>
    </source>
</evidence>
<comment type="caution">
    <text evidence="2">The sequence shown here is derived from an EMBL/GenBank/DDBJ whole genome shotgun (WGS) entry which is preliminary data.</text>
</comment>
<evidence type="ECO:0000256" key="1">
    <source>
        <dbReference type="SAM" id="Phobius"/>
    </source>
</evidence>
<evidence type="ECO:0008006" key="4">
    <source>
        <dbReference type="Google" id="ProtNLM"/>
    </source>
</evidence>
<keyword evidence="1" id="KW-0812">Transmembrane</keyword>
<accession>A0ABP5ZVT5</accession>
<dbReference type="EMBL" id="BAAATA010000038">
    <property type="protein sequence ID" value="GAA2505507.1"/>
    <property type="molecule type" value="Genomic_DNA"/>
</dbReference>
<feature type="transmembrane region" description="Helical" evidence="1">
    <location>
        <begin position="34"/>
        <end position="50"/>
    </location>
</feature>
<keyword evidence="1" id="KW-1133">Transmembrane helix</keyword>
<dbReference type="RefSeq" id="WP_344385368.1">
    <property type="nucleotide sequence ID" value="NZ_BAAATA010000038.1"/>
</dbReference>
<gene>
    <name evidence="2" type="ORF">GCM10010406_47700</name>
</gene>
<name>A0ABP5ZVT5_9ACTN</name>
<reference evidence="3" key="1">
    <citation type="journal article" date="2019" name="Int. J. Syst. Evol. Microbiol.">
        <title>The Global Catalogue of Microorganisms (GCM) 10K type strain sequencing project: providing services to taxonomists for standard genome sequencing and annotation.</title>
        <authorList>
            <consortium name="The Broad Institute Genomics Platform"/>
            <consortium name="The Broad Institute Genome Sequencing Center for Infectious Disease"/>
            <person name="Wu L."/>
            <person name="Ma J."/>
        </authorList>
    </citation>
    <scope>NUCLEOTIDE SEQUENCE [LARGE SCALE GENOMIC DNA]</scope>
    <source>
        <strain evidence="3">JCM 6307</strain>
    </source>
</reference>
<keyword evidence="3" id="KW-1185">Reference proteome</keyword>
<feature type="transmembrane region" description="Helical" evidence="1">
    <location>
        <begin position="56"/>
        <end position="76"/>
    </location>
</feature>
<dbReference type="Proteomes" id="UP001501358">
    <property type="component" value="Unassembled WGS sequence"/>
</dbReference>
<proteinExistence type="predicted"/>